<evidence type="ECO:0000256" key="1">
    <source>
        <dbReference type="ARBA" id="ARBA00004141"/>
    </source>
</evidence>
<sequence length="193" mass="20485">MSPIMLALVLLAAGLALAILEVFVPSAGVLGFLSIVSLISSVIYAYWKCDMATGTAFLAATVILVPILISMAVRVWPHTPIGRMILLDSAIDPHADDEERAARNSLVGQRGIARSRLLPGGVAEINGKQVDVVIVGSPAEKGDLVEVVEVEGNHVLVTRVDESEMEPEPAAEPSTTKSLTSLNDEIFEDDPFA</sequence>
<evidence type="ECO:0000313" key="9">
    <source>
        <dbReference type="EMBL" id="PQO39465.1"/>
    </source>
</evidence>
<dbReference type="PANTHER" id="PTHR33507">
    <property type="entry name" value="INNER MEMBRANE PROTEIN YBBJ"/>
    <property type="match status" value="1"/>
</dbReference>
<dbReference type="InterPro" id="IPR002810">
    <property type="entry name" value="NfeD-like_C"/>
</dbReference>
<dbReference type="Pfam" id="PF24961">
    <property type="entry name" value="NfeD_membrane"/>
    <property type="match status" value="1"/>
</dbReference>
<dbReference type="RefSeq" id="WP_105327902.1">
    <property type="nucleotide sequence ID" value="NZ_PUHY01000004.1"/>
</dbReference>
<evidence type="ECO:0000259" key="7">
    <source>
        <dbReference type="Pfam" id="PF01957"/>
    </source>
</evidence>
<dbReference type="AlphaFoldDB" id="A0A2S8G4U3"/>
<evidence type="ECO:0000259" key="8">
    <source>
        <dbReference type="Pfam" id="PF24961"/>
    </source>
</evidence>
<proteinExistence type="predicted"/>
<keyword evidence="4 6" id="KW-0472">Membrane</keyword>
<accession>A0A2S8G4U3</accession>
<keyword evidence="2 6" id="KW-0812">Transmembrane</keyword>
<dbReference type="Gene3D" id="2.40.50.140">
    <property type="entry name" value="Nucleic acid-binding proteins"/>
    <property type="match status" value="1"/>
</dbReference>
<organism evidence="9 10">
    <name type="scientific">Blastopirellula marina</name>
    <dbReference type="NCBI Taxonomy" id="124"/>
    <lineage>
        <taxon>Bacteria</taxon>
        <taxon>Pseudomonadati</taxon>
        <taxon>Planctomycetota</taxon>
        <taxon>Planctomycetia</taxon>
        <taxon>Pirellulales</taxon>
        <taxon>Pirellulaceae</taxon>
        <taxon>Blastopirellula</taxon>
    </lineage>
</organism>
<evidence type="ECO:0000256" key="6">
    <source>
        <dbReference type="SAM" id="Phobius"/>
    </source>
</evidence>
<comment type="caution">
    <text evidence="9">The sequence shown here is derived from an EMBL/GenBank/DDBJ whole genome shotgun (WGS) entry which is preliminary data.</text>
</comment>
<dbReference type="Pfam" id="PF01957">
    <property type="entry name" value="NfeD"/>
    <property type="match status" value="1"/>
</dbReference>
<protein>
    <submittedName>
        <fullName evidence="9">Uncharacterized protein</fullName>
    </submittedName>
</protein>
<keyword evidence="3 6" id="KW-1133">Transmembrane helix</keyword>
<dbReference type="InterPro" id="IPR056739">
    <property type="entry name" value="NfeD_membrane"/>
</dbReference>
<dbReference type="Proteomes" id="UP000238322">
    <property type="component" value="Unassembled WGS sequence"/>
</dbReference>
<evidence type="ECO:0000256" key="4">
    <source>
        <dbReference type="ARBA" id="ARBA00023136"/>
    </source>
</evidence>
<reference evidence="9 10" key="1">
    <citation type="submission" date="2018-02" db="EMBL/GenBank/DDBJ databases">
        <title>Comparative genomes isolates from brazilian mangrove.</title>
        <authorList>
            <person name="Araujo J.E."/>
            <person name="Taketani R.G."/>
            <person name="Silva M.C.P."/>
            <person name="Loureco M.V."/>
            <person name="Andreote F.D."/>
        </authorList>
    </citation>
    <scope>NUCLEOTIDE SEQUENCE [LARGE SCALE GENOMIC DNA]</scope>
    <source>
        <strain evidence="9 10">Hex-1 MGV</strain>
    </source>
</reference>
<gene>
    <name evidence="9" type="ORF">C5Y83_01580</name>
</gene>
<dbReference type="InterPro" id="IPR012340">
    <property type="entry name" value="NA-bd_OB-fold"/>
</dbReference>
<dbReference type="OrthoDB" id="283587at2"/>
<comment type="subcellular location">
    <subcellularLocation>
        <location evidence="1">Membrane</location>
        <topology evidence="1">Multi-pass membrane protein</topology>
    </subcellularLocation>
</comment>
<evidence type="ECO:0000256" key="2">
    <source>
        <dbReference type="ARBA" id="ARBA00022692"/>
    </source>
</evidence>
<feature type="domain" description="NfeD-like C-terminal" evidence="7">
    <location>
        <begin position="104"/>
        <end position="158"/>
    </location>
</feature>
<feature type="region of interest" description="Disordered" evidence="5">
    <location>
        <begin position="161"/>
        <end position="193"/>
    </location>
</feature>
<dbReference type="InterPro" id="IPR052165">
    <property type="entry name" value="Membrane_assoc_protease"/>
</dbReference>
<dbReference type="PANTHER" id="PTHR33507:SF4">
    <property type="entry name" value="NODULATION COMPETITIVENESS PROTEIN NFED"/>
    <property type="match status" value="1"/>
</dbReference>
<dbReference type="EMBL" id="PUHY01000004">
    <property type="protein sequence ID" value="PQO39465.1"/>
    <property type="molecule type" value="Genomic_DNA"/>
</dbReference>
<feature type="transmembrane region" description="Helical" evidence="6">
    <location>
        <begin position="54"/>
        <end position="76"/>
    </location>
</feature>
<feature type="transmembrane region" description="Helical" evidence="6">
    <location>
        <begin position="28"/>
        <end position="47"/>
    </location>
</feature>
<evidence type="ECO:0000256" key="3">
    <source>
        <dbReference type="ARBA" id="ARBA00022989"/>
    </source>
</evidence>
<name>A0A2S8G4U3_9BACT</name>
<dbReference type="SUPFAM" id="SSF141322">
    <property type="entry name" value="NfeD domain-like"/>
    <property type="match status" value="1"/>
</dbReference>
<feature type="domain" description="NfeD integral membrane" evidence="8">
    <location>
        <begin position="5"/>
        <end position="68"/>
    </location>
</feature>
<dbReference type="GO" id="GO:0016020">
    <property type="term" value="C:membrane"/>
    <property type="evidence" value="ECO:0007669"/>
    <property type="project" value="UniProtKB-SubCell"/>
</dbReference>
<evidence type="ECO:0000256" key="5">
    <source>
        <dbReference type="SAM" id="MobiDB-lite"/>
    </source>
</evidence>
<evidence type="ECO:0000313" key="10">
    <source>
        <dbReference type="Proteomes" id="UP000238322"/>
    </source>
</evidence>